<evidence type="ECO:0000259" key="18">
    <source>
        <dbReference type="PROSITE" id="PS50142"/>
    </source>
</evidence>
<dbReference type="Gene3D" id="1.10.1520.10">
    <property type="entry name" value="Ribonuclease III domain"/>
    <property type="match status" value="1"/>
</dbReference>
<sequence>MSLTPIQLREIERRLGYNFKNHALLYQALTHRSAGEGHYERLEFLGDSILSVVIAEALYHRFPKSPEGELSRMRATLVCGDMLAKLARKFELGKFLNLGPGELKSGGFRRDSILSDAVEGIIGAIFLDSDIQQVQAIVRSWYQPLLAEIRPGNSQKDPKTRLQEYLQSRQFAVPEYEVSATEGQAHNQRFTVTCKVEPLAEAVVATGTSRRKAEQNAAAKVIEQLAELPEGKELK</sequence>
<evidence type="ECO:0000256" key="11">
    <source>
        <dbReference type="ARBA" id="ARBA00022759"/>
    </source>
</evidence>
<feature type="active site" evidence="16">
    <location>
        <position position="119"/>
    </location>
</feature>
<keyword evidence="7 16" id="KW-0507">mRNA processing</keyword>
<dbReference type="EC" id="3.1.26.3" evidence="16"/>
<dbReference type="RefSeq" id="WP_126766164.1">
    <property type="nucleotide sequence ID" value="NZ_PIPJ01000002.1"/>
</dbReference>
<dbReference type="SUPFAM" id="SSF54768">
    <property type="entry name" value="dsRNA-binding domain-like"/>
    <property type="match status" value="1"/>
</dbReference>
<dbReference type="GO" id="GO:0006364">
    <property type="term" value="P:rRNA processing"/>
    <property type="evidence" value="ECO:0007669"/>
    <property type="project" value="UniProtKB-UniRule"/>
</dbReference>
<dbReference type="GO" id="GO:0042802">
    <property type="term" value="F:identical protein binding"/>
    <property type="evidence" value="ECO:0007669"/>
    <property type="project" value="UniProtKB-ARBA"/>
</dbReference>
<dbReference type="CDD" id="cd10845">
    <property type="entry name" value="DSRM_RNAse_III_family"/>
    <property type="match status" value="1"/>
</dbReference>
<keyword evidence="14 16" id="KW-0694">RNA-binding</keyword>
<feature type="binding site" evidence="16">
    <location>
        <position position="116"/>
    </location>
    <ligand>
        <name>Mg(2+)</name>
        <dbReference type="ChEBI" id="CHEBI:18420"/>
    </ligand>
</feature>
<accession>A0A432W0G4</accession>
<dbReference type="NCBIfam" id="TIGR02191">
    <property type="entry name" value="RNaseIII"/>
    <property type="match status" value="1"/>
</dbReference>
<keyword evidence="12 16" id="KW-0378">Hydrolase</keyword>
<evidence type="ECO:0000256" key="6">
    <source>
        <dbReference type="ARBA" id="ARBA00022552"/>
    </source>
</evidence>
<comment type="catalytic activity">
    <reaction evidence="1 16">
        <text>Endonucleolytic cleavage to 5'-phosphomonoester.</text>
        <dbReference type="EC" id="3.1.26.3"/>
    </reaction>
</comment>
<dbReference type="GO" id="GO:0046872">
    <property type="term" value="F:metal ion binding"/>
    <property type="evidence" value="ECO:0007669"/>
    <property type="project" value="UniProtKB-KW"/>
</dbReference>
<dbReference type="AlphaFoldDB" id="A0A432W0G4"/>
<evidence type="ECO:0000313" key="20">
    <source>
        <dbReference type="Proteomes" id="UP000288395"/>
    </source>
</evidence>
<comment type="cofactor">
    <cofactor evidence="16">
        <name>Mg(2+)</name>
        <dbReference type="ChEBI" id="CHEBI:18420"/>
    </cofactor>
</comment>
<feature type="binding site" evidence="16">
    <location>
        <position position="119"/>
    </location>
    <ligand>
        <name>Mg(2+)</name>
        <dbReference type="ChEBI" id="CHEBI:18420"/>
    </ligand>
</feature>
<evidence type="ECO:0000256" key="7">
    <source>
        <dbReference type="ARBA" id="ARBA00022664"/>
    </source>
</evidence>
<dbReference type="PANTHER" id="PTHR14950:SF37">
    <property type="entry name" value="ENDORIBONUCLEASE DICER"/>
    <property type="match status" value="1"/>
</dbReference>
<evidence type="ECO:0000256" key="3">
    <source>
        <dbReference type="ARBA" id="ARBA00010183"/>
    </source>
</evidence>
<comment type="subunit">
    <text evidence="4 16">Homodimer.</text>
</comment>
<keyword evidence="9 16" id="KW-0540">Nuclease</keyword>
<keyword evidence="8 16" id="KW-0819">tRNA processing</keyword>
<comment type="subcellular location">
    <subcellularLocation>
        <location evidence="2 16">Cytoplasm</location>
    </subcellularLocation>
</comment>
<feature type="active site" evidence="16">
    <location>
        <position position="47"/>
    </location>
</feature>
<dbReference type="Pfam" id="PF14622">
    <property type="entry name" value="Ribonucleas_3_3"/>
    <property type="match status" value="1"/>
</dbReference>
<evidence type="ECO:0000256" key="14">
    <source>
        <dbReference type="ARBA" id="ARBA00022884"/>
    </source>
</evidence>
<dbReference type="InterPro" id="IPR000999">
    <property type="entry name" value="RNase_III_dom"/>
</dbReference>
<dbReference type="PROSITE" id="PS50137">
    <property type="entry name" value="DS_RBD"/>
    <property type="match status" value="1"/>
</dbReference>
<dbReference type="InterPro" id="IPR036389">
    <property type="entry name" value="RNase_III_sf"/>
</dbReference>
<evidence type="ECO:0000256" key="8">
    <source>
        <dbReference type="ARBA" id="ARBA00022694"/>
    </source>
</evidence>
<comment type="function">
    <text evidence="15 16">Digests double-stranded RNA. Involved in the processing of primary rRNA transcript to yield the immediate precursors to the large and small rRNAs (23S and 16S). Processes some mRNAs, and tRNAs when they are encoded in the rRNA operon. Processes pre-crRNA and tracrRNA of type II CRISPR loci if present in the organism.</text>
</comment>
<reference evidence="20" key="1">
    <citation type="journal article" date="2018" name="Front. Microbiol.">
        <title>Genome-Based Analysis Reveals the Taxonomy and Diversity of the Family Idiomarinaceae.</title>
        <authorList>
            <person name="Liu Y."/>
            <person name="Lai Q."/>
            <person name="Shao Z."/>
        </authorList>
    </citation>
    <scope>NUCLEOTIDE SEQUENCE [LARGE SCALE GENOMIC DNA]</scope>
    <source>
        <strain evidence="20">GBPy7</strain>
    </source>
</reference>
<evidence type="ECO:0000256" key="2">
    <source>
        <dbReference type="ARBA" id="ARBA00004496"/>
    </source>
</evidence>
<keyword evidence="6 16" id="KW-0698">rRNA processing</keyword>
<keyword evidence="20" id="KW-1185">Reference proteome</keyword>
<dbReference type="Pfam" id="PF00035">
    <property type="entry name" value="dsrm"/>
    <property type="match status" value="1"/>
</dbReference>
<dbReference type="PROSITE" id="PS00517">
    <property type="entry name" value="RNASE_3_1"/>
    <property type="match status" value="1"/>
</dbReference>
<evidence type="ECO:0000256" key="15">
    <source>
        <dbReference type="ARBA" id="ARBA00049596"/>
    </source>
</evidence>
<dbReference type="PANTHER" id="PTHR14950">
    <property type="entry name" value="DICER-RELATED"/>
    <property type="match status" value="1"/>
</dbReference>
<dbReference type="InterPro" id="IPR011907">
    <property type="entry name" value="RNase_III"/>
</dbReference>
<comment type="caution">
    <text evidence="19">The sequence shown here is derived from an EMBL/GenBank/DDBJ whole genome shotgun (WGS) entry which is preliminary data.</text>
</comment>
<comment type="similarity">
    <text evidence="3">Belongs to the ribonuclease III family.</text>
</comment>
<evidence type="ECO:0000256" key="13">
    <source>
        <dbReference type="ARBA" id="ARBA00022842"/>
    </source>
</evidence>
<dbReference type="GO" id="GO:0004525">
    <property type="term" value="F:ribonuclease III activity"/>
    <property type="evidence" value="ECO:0007669"/>
    <property type="project" value="UniProtKB-UniRule"/>
</dbReference>
<name>A0A432W0G4_9GAMM</name>
<dbReference type="EMBL" id="PIPJ01000002">
    <property type="protein sequence ID" value="RUO22514.1"/>
    <property type="molecule type" value="Genomic_DNA"/>
</dbReference>
<dbReference type="PROSITE" id="PS50142">
    <property type="entry name" value="RNASE_3_2"/>
    <property type="match status" value="1"/>
</dbReference>
<keyword evidence="16" id="KW-0699">rRNA-binding</keyword>
<keyword evidence="11 16" id="KW-0255">Endonuclease</keyword>
<dbReference type="Proteomes" id="UP000288395">
    <property type="component" value="Unassembled WGS sequence"/>
</dbReference>
<dbReference type="SUPFAM" id="SSF69065">
    <property type="entry name" value="RNase III domain-like"/>
    <property type="match status" value="1"/>
</dbReference>
<evidence type="ECO:0000256" key="1">
    <source>
        <dbReference type="ARBA" id="ARBA00000109"/>
    </source>
</evidence>
<feature type="domain" description="RNase III" evidence="18">
    <location>
        <begin position="8"/>
        <end position="130"/>
    </location>
</feature>
<proteinExistence type="inferred from homology"/>
<evidence type="ECO:0000259" key="17">
    <source>
        <dbReference type="PROSITE" id="PS50137"/>
    </source>
</evidence>
<keyword evidence="13 16" id="KW-0460">Magnesium</keyword>
<protein>
    <recommendedName>
        <fullName evidence="16">Ribonuclease 3</fullName>
        <ecNumber evidence="16">3.1.26.3</ecNumber>
    </recommendedName>
    <alternativeName>
        <fullName evidence="16">Ribonuclease III</fullName>
        <shortName evidence="16">RNase III</shortName>
    </alternativeName>
</protein>
<dbReference type="InterPro" id="IPR014720">
    <property type="entry name" value="dsRBD_dom"/>
</dbReference>
<dbReference type="GO" id="GO:0006397">
    <property type="term" value="P:mRNA processing"/>
    <property type="evidence" value="ECO:0007669"/>
    <property type="project" value="UniProtKB-UniRule"/>
</dbReference>
<dbReference type="SMART" id="SM00535">
    <property type="entry name" value="RIBOc"/>
    <property type="match status" value="1"/>
</dbReference>
<keyword evidence="10 16" id="KW-0479">Metal-binding</keyword>
<evidence type="ECO:0000313" key="19">
    <source>
        <dbReference type="EMBL" id="RUO22514.1"/>
    </source>
</evidence>
<dbReference type="Gene3D" id="3.30.160.20">
    <property type="match status" value="1"/>
</dbReference>
<dbReference type="FunFam" id="1.10.1520.10:FF:000001">
    <property type="entry name" value="Ribonuclease 3"/>
    <property type="match status" value="1"/>
</dbReference>
<dbReference type="GO" id="GO:0005737">
    <property type="term" value="C:cytoplasm"/>
    <property type="evidence" value="ECO:0007669"/>
    <property type="project" value="UniProtKB-SubCell"/>
</dbReference>
<evidence type="ECO:0000256" key="10">
    <source>
        <dbReference type="ARBA" id="ARBA00022723"/>
    </source>
</evidence>
<dbReference type="OrthoDB" id="9805026at2"/>
<dbReference type="GO" id="GO:0019843">
    <property type="term" value="F:rRNA binding"/>
    <property type="evidence" value="ECO:0007669"/>
    <property type="project" value="UniProtKB-KW"/>
</dbReference>
<gene>
    <name evidence="16" type="primary">rnc</name>
    <name evidence="19" type="ORF">CWE08_04880</name>
</gene>
<keyword evidence="5 16" id="KW-0963">Cytoplasm</keyword>
<evidence type="ECO:0000256" key="4">
    <source>
        <dbReference type="ARBA" id="ARBA00011738"/>
    </source>
</evidence>
<dbReference type="FunFam" id="3.30.160.20:FF:000003">
    <property type="entry name" value="Ribonuclease 3"/>
    <property type="match status" value="1"/>
</dbReference>
<dbReference type="GO" id="GO:0008033">
    <property type="term" value="P:tRNA processing"/>
    <property type="evidence" value="ECO:0007669"/>
    <property type="project" value="UniProtKB-KW"/>
</dbReference>
<evidence type="ECO:0000256" key="12">
    <source>
        <dbReference type="ARBA" id="ARBA00022801"/>
    </source>
</evidence>
<dbReference type="SMART" id="SM00358">
    <property type="entry name" value="DSRM"/>
    <property type="match status" value="1"/>
</dbReference>
<evidence type="ECO:0000256" key="9">
    <source>
        <dbReference type="ARBA" id="ARBA00022722"/>
    </source>
</evidence>
<dbReference type="CDD" id="cd00593">
    <property type="entry name" value="RIBOc"/>
    <property type="match status" value="1"/>
</dbReference>
<dbReference type="HAMAP" id="MF_00104">
    <property type="entry name" value="RNase_III"/>
    <property type="match status" value="1"/>
</dbReference>
<feature type="domain" description="DRBM" evidence="17">
    <location>
        <begin position="157"/>
        <end position="227"/>
    </location>
</feature>
<organism evidence="19 20">
    <name type="scientific">Aliidiomarina iranensis</name>
    <dbReference type="NCBI Taxonomy" id="1434071"/>
    <lineage>
        <taxon>Bacteria</taxon>
        <taxon>Pseudomonadati</taxon>
        <taxon>Pseudomonadota</taxon>
        <taxon>Gammaproteobacteria</taxon>
        <taxon>Alteromonadales</taxon>
        <taxon>Idiomarinaceae</taxon>
        <taxon>Aliidiomarina</taxon>
    </lineage>
</organism>
<evidence type="ECO:0000256" key="5">
    <source>
        <dbReference type="ARBA" id="ARBA00022490"/>
    </source>
</evidence>
<feature type="binding site" evidence="16">
    <location>
        <position position="43"/>
    </location>
    <ligand>
        <name>Mg(2+)</name>
        <dbReference type="ChEBI" id="CHEBI:18420"/>
    </ligand>
</feature>
<evidence type="ECO:0000256" key="16">
    <source>
        <dbReference type="HAMAP-Rule" id="MF_00104"/>
    </source>
</evidence>